<accession>A0A1S1Z3L3</accession>
<evidence type="ECO:0000259" key="4">
    <source>
        <dbReference type="PROSITE" id="PS01124"/>
    </source>
</evidence>
<dbReference type="EMBL" id="JRYR02000001">
    <property type="protein sequence ID" value="OHX67831.1"/>
    <property type="molecule type" value="Genomic_DNA"/>
</dbReference>
<dbReference type="Pfam" id="PF12833">
    <property type="entry name" value="HTH_18"/>
    <property type="match status" value="1"/>
</dbReference>
<dbReference type="PRINTS" id="PR00032">
    <property type="entry name" value="HTHARAC"/>
</dbReference>
<gene>
    <name evidence="5" type="ORF">NH26_16550</name>
</gene>
<keyword evidence="1" id="KW-0805">Transcription regulation</keyword>
<evidence type="ECO:0000256" key="3">
    <source>
        <dbReference type="ARBA" id="ARBA00023163"/>
    </source>
</evidence>
<organism evidence="5 6">
    <name type="scientific">Flammeovirga pacifica</name>
    <dbReference type="NCBI Taxonomy" id="915059"/>
    <lineage>
        <taxon>Bacteria</taxon>
        <taxon>Pseudomonadati</taxon>
        <taxon>Bacteroidota</taxon>
        <taxon>Cytophagia</taxon>
        <taxon>Cytophagales</taxon>
        <taxon>Flammeovirgaceae</taxon>
        <taxon>Flammeovirga</taxon>
    </lineage>
</organism>
<comment type="caution">
    <text evidence="5">The sequence shown here is derived from an EMBL/GenBank/DDBJ whole genome shotgun (WGS) entry which is preliminary data.</text>
</comment>
<protein>
    <recommendedName>
        <fullName evidence="4">HTH araC/xylS-type domain-containing protein</fullName>
    </recommendedName>
</protein>
<evidence type="ECO:0000313" key="6">
    <source>
        <dbReference type="Proteomes" id="UP000179797"/>
    </source>
</evidence>
<dbReference type="PROSITE" id="PS01124">
    <property type="entry name" value="HTH_ARAC_FAMILY_2"/>
    <property type="match status" value="1"/>
</dbReference>
<sequence>MNTVSQTPIKVHIQEASMRSLMLQLKEKFGGSFENKHLYTVNNEHLEGYIWILSISNGMEITLNSLNFKKHFQIVMSGESKEFARLCFRFEQKGAVMQGIKNNVGEALGLSGNMVVYDTRLNFTMDLIPNTHNQWLGIRLGQNALGFEHVSFTDYFGDVFNQNNIWWKHEIMPLEIQVQLNEAYKLMEQDLPLPVFNNRLVARGADCISLFYEKLLTRTAHKEHSLHQHDFTYMMDLKNNLLSSTERPPSLEDLSKEYGFSVSKLRRDFEQVFGTSIHKFHFNFRLEKARTLLATENKSILEISRECGFSSSTKFTEAFKKKFDITPKMVSQKYKHLH</sequence>
<dbReference type="Proteomes" id="UP000179797">
    <property type="component" value="Unassembled WGS sequence"/>
</dbReference>
<dbReference type="PANTHER" id="PTHR47893:SF1">
    <property type="entry name" value="REGULATORY PROTEIN PCHR"/>
    <property type="match status" value="1"/>
</dbReference>
<dbReference type="PANTHER" id="PTHR47893">
    <property type="entry name" value="REGULATORY PROTEIN PCHR"/>
    <property type="match status" value="1"/>
</dbReference>
<dbReference type="InterPro" id="IPR053142">
    <property type="entry name" value="PchR_regulatory_protein"/>
</dbReference>
<dbReference type="STRING" id="915059.NH26_16550"/>
<keyword evidence="3" id="KW-0804">Transcription</keyword>
<dbReference type="Gene3D" id="1.10.10.60">
    <property type="entry name" value="Homeodomain-like"/>
    <property type="match status" value="2"/>
</dbReference>
<proteinExistence type="predicted"/>
<dbReference type="SMART" id="SM00342">
    <property type="entry name" value="HTH_ARAC"/>
    <property type="match status" value="1"/>
</dbReference>
<keyword evidence="2" id="KW-0238">DNA-binding</keyword>
<dbReference type="OrthoDB" id="799767at2"/>
<dbReference type="InterPro" id="IPR018062">
    <property type="entry name" value="HTH_AraC-typ_CS"/>
</dbReference>
<feature type="domain" description="HTH araC/xylS-type" evidence="4">
    <location>
        <begin position="235"/>
        <end position="333"/>
    </location>
</feature>
<name>A0A1S1Z3L3_FLAPC</name>
<reference evidence="5 6" key="1">
    <citation type="journal article" date="2012" name="Int. J. Syst. Evol. Microbiol.">
        <title>Flammeovirga pacifica sp. nov., isolated from deep-sea sediment.</title>
        <authorList>
            <person name="Xu H."/>
            <person name="Fu Y."/>
            <person name="Yang N."/>
            <person name="Ding Z."/>
            <person name="Lai Q."/>
            <person name="Zeng R."/>
        </authorList>
    </citation>
    <scope>NUCLEOTIDE SEQUENCE [LARGE SCALE GENOMIC DNA]</scope>
    <source>
        <strain evidence="6">DSM 24597 / LMG 26175 / WPAGA1</strain>
    </source>
</reference>
<dbReference type="InterPro" id="IPR009057">
    <property type="entry name" value="Homeodomain-like_sf"/>
</dbReference>
<dbReference type="GO" id="GO:0003700">
    <property type="term" value="F:DNA-binding transcription factor activity"/>
    <property type="evidence" value="ECO:0007669"/>
    <property type="project" value="InterPro"/>
</dbReference>
<dbReference type="SUPFAM" id="SSF46689">
    <property type="entry name" value="Homeodomain-like"/>
    <property type="match status" value="1"/>
</dbReference>
<dbReference type="AlphaFoldDB" id="A0A1S1Z3L3"/>
<keyword evidence="6" id="KW-1185">Reference proteome</keyword>
<dbReference type="PROSITE" id="PS00041">
    <property type="entry name" value="HTH_ARAC_FAMILY_1"/>
    <property type="match status" value="1"/>
</dbReference>
<dbReference type="GO" id="GO:0043565">
    <property type="term" value="F:sequence-specific DNA binding"/>
    <property type="evidence" value="ECO:0007669"/>
    <property type="project" value="InterPro"/>
</dbReference>
<evidence type="ECO:0000256" key="1">
    <source>
        <dbReference type="ARBA" id="ARBA00023015"/>
    </source>
</evidence>
<evidence type="ECO:0000256" key="2">
    <source>
        <dbReference type="ARBA" id="ARBA00023125"/>
    </source>
</evidence>
<dbReference type="InterPro" id="IPR020449">
    <property type="entry name" value="Tscrpt_reg_AraC-type_HTH"/>
</dbReference>
<dbReference type="InterPro" id="IPR018060">
    <property type="entry name" value="HTH_AraC"/>
</dbReference>
<evidence type="ECO:0000313" key="5">
    <source>
        <dbReference type="EMBL" id="OHX67831.1"/>
    </source>
</evidence>